<dbReference type="EMBL" id="MT631503">
    <property type="protein sequence ID" value="QNO52214.1"/>
    <property type="molecule type" value="Genomic_DNA"/>
</dbReference>
<dbReference type="AlphaFoldDB" id="A0A7G9YW30"/>
<evidence type="ECO:0008006" key="2">
    <source>
        <dbReference type="Google" id="ProtNLM"/>
    </source>
</evidence>
<name>A0A7G9YW30_9EURY</name>
<evidence type="ECO:0000313" key="1">
    <source>
        <dbReference type="EMBL" id="QNO52214.1"/>
    </source>
</evidence>
<reference evidence="1" key="1">
    <citation type="submission" date="2020-06" db="EMBL/GenBank/DDBJ databases">
        <title>Unique genomic features of the anaerobic methanotrophic archaea.</title>
        <authorList>
            <person name="Chadwick G.L."/>
            <person name="Skennerton C.T."/>
            <person name="Laso-Perez R."/>
            <person name="Leu A.O."/>
            <person name="Speth D.R."/>
            <person name="Yu H."/>
            <person name="Morgan-Lang C."/>
            <person name="Hatzenpichler R."/>
            <person name="Goudeau D."/>
            <person name="Malmstrom R."/>
            <person name="Brazelton W.J."/>
            <person name="Woyke T."/>
            <person name="Hallam S.J."/>
            <person name="Tyson G.W."/>
            <person name="Wegener G."/>
            <person name="Boetius A."/>
            <person name="Orphan V."/>
        </authorList>
    </citation>
    <scope>NUCLEOTIDE SEQUENCE</scope>
</reference>
<sequence length="47" mass="5459">MSINGGNKLKPIIGYLDSNVFIKYYRESEKGHKESKEFIDNLTLRVL</sequence>
<proteinExistence type="predicted"/>
<gene>
    <name evidence="1" type="ORF">LFOEMHHC_00040</name>
</gene>
<organism evidence="1">
    <name type="scientific">Candidatus Methanophagaceae archaeon ANME-1 ERB6</name>
    <dbReference type="NCBI Taxonomy" id="2759912"/>
    <lineage>
        <taxon>Archaea</taxon>
        <taxon>Methanobacteriati</taxon>
        <taxon>Methanobacteriota</taxon>
        <taxon>Stenosarchaea group</taxon>
        <taxon>Methanomicrobia</taxon>
        <taxon>Candidatus Methanophagales</taxon>
        <taxon>Candidatus Methanophagaceae</taxon>
    </lineage>
</organism>
<protein>
    <recommendedName>
        <fullName evidence="2">PIN domain-containing protein</fullName>
    </recommendedName>
</protein>
<accession>A0A7G9YW30</accession>